<reference evidence="1 2" key="1">
    <citation type="journal article" date="2011" name="Plasmid">
        <title>Streptomyces turgidiscabies Car8 contains a modular pathogenicity island that shares virulence genes with other actinobacterial plant pathogens.</title>
        <authorList>
            <person name="Huguet-Tapia J.C."/>
            <person name="Badger J.H."/>
            <person name="Loria R."/>
            <person name="Pettis G.S."/>
        </authorList>
    </citation>
    <scope>NUCLEOTIDE SEQUENCE [LARGE SCALE GENOMIC DNA]</scope>
    <source>
        <strain evidence="1 2">Car8</strain>
    </source>
</reference>
<protein>
    <submittedName>
        <fullName evidence="1">Uncharacterized protein</fullName>
    </submittedName>
</protein>
<accession>L7F0F1</accession>
<dbReference type="AlphaFoldDB" id="L7F0F1"/>
<evidence type="ECO:0000313" key="1">
    <source>
        <dbReference type="EMBL" id="ELP65143.1"/>
    </source>
</evidence>
<comment type="caution">
    <text evidence="1">The sequence shown here is derived from an EMBL/GenBank/DDBJ whole genome shotgun (WGS) entry which is preliminary data.</text>
</comment>
<evidence type="ECO:0000313" key="2">
    <source>
        <dbReference type="Proteomes" id="UP000010931"/>
    </source>
</evidence>
<name>L7F0F1_STRT8</name>
<proteinExistence type="predicted"/>
<keyword evidence="2" id="KW-1185">Reference proteome</keyword>
<gene>
    <name evidence="1" type="ORF">STRTUCAR8_04702</name>
</gene>
<organism evidence="1 2">
    <name type="scientific">Streptomyces turgidiscabies (strain Car8)</name>
    <dbReference type="NCBI Taxonomy" id="698760"/>
    <lineage>
        <taxon>Bacteria</taxon>
        <taxon>Bacillati</taxon>
        <taxon>Actinomycetota</taxon>
        <taxon>Actinomycetes</taxon>
        <taxon>Kitasatosporales</taxon>
        <taxon>Streptomycetaceae</taxon>
        <taxon>Streptomyces</taxon>
    </lineage>
</organism>
<sequence>MLRLDLTQPTKDFTAEIRYGDCGIRHMNVLDYLSGHR</sequence>
<dbReference type="Proteomes" id="UP000010931">
    <property type="component" value="Unassembled WGS sequence"/>
</dbReference>
<dbReference type="EMBL" id="AEJB01000407">
    <property type="protein sequence ID" value="ELP65143.1"/>
    <property type="molecule type" value="Genomic_DNA"/>
</dbReference>